<dbReference type="AlphaFoldDB" id="A0A445N2D7"/>
<proteinExistence type="predicted"/>
<sequence length="66" mass="7588">MSCYCGLYFCRLFIKTVSVTTQVDRLKIEGLSQKIVSVCMGRSAKMKESEITDNIYFCLRNSHGKR</sequence>
<name>A0A445N2D7_9BACT</name>
<reference evidence="1" key="1">
    <citation type="submission" date="2018-01" db="EMBL/GenBank/DDBJ databases">
        <authorList>
            <person name="Regsiter A."/>
            <person name="William W."/>
        </authorList>
    </citation>
    <scope>NUCLEOTIDE SEQUENCE</scope>
    <source>
        <strain evidence="1">TRIP AH-1</strain>
    </source>
</reference>
<organism evidence="1">
    <name type="scientific">uncultured Desulfobacterium sp</name>
    <dbReference type="NCBI Taxonomy" id="201089"/>
    <lineage>
        <taxon>Bacteria</taxon>
        <taxon>Pseudomonadati</taxon>
        <taxon>Thermodesulfobacteriota</taxon>
        <taxon>Desulfobacteria</taxon>
        <taxon>Desulfobacterales</taxon>
        <taxon>Desulfobacteriaceae</taxon>
        <taxon>Desulfobacterium</taxon>
        <taxon>environmental samples</taxon>
    </lineage>
</organism>
<protein>
    <submittedName>
        <fullName evidence="1">Uncharacterized protein</fullName>
    </submittedName>
</protein>
<evidence type="ECO:0000313" key="1">
    <source>
        <dbReference type="EMBL" id="SPD75864.1"/>
    </source>
</evidence>
<gene>
    <name evidence="1" type="ORF">PITCH_A770002</name>
</gene>
<dbReference type="EMBL" id="OJIN01000222">
    <property type="protein sequence ID" value="SPD75864.1"/>
    <property type="molecule type" value="Genomic_DNA"/>
</dbReference>
<accession>A0A445N2D7</accession>